<dbReference type="PANTHER" id="PTHR13812:SF19">
    <property type="entry name" value="KETIMINE REDUCTASE MU-CRYSTALLIN"/>
    <property type="match status" value="1"/>
</dbReference>
<name>A0A085GBX3_9ENTR</name>
<dbReference type="PANTHER" id="PTHR13812">
    <property type="entry name" value="KETIMINE REDUCTASE MU-CRYSTALLIN"/>
    <property type="match status" value="1"/>
</dbReference>
<dbReference type="Gene3D" id="3.40.50.720">
    <property type="entry name" value="NAD(P)-binding Rossmann-like Domain"/>
    <property type="match status" value="1"/>
</dbReference>
<dbReference type="eggNOG" id="COG2423">
    <property type="taxonomic scope" value="Bacteria"/>
</dbReference>
<dbReference type="EC" id="4.3.1.12" evidence="1"/>
<dbReference type="AlphaFoldDB" id="A0A085GBX3"/>
<keyword evidence="2" id="KW-1185">Reference proteome</keyword>
<reference evidence="1 2" key="1">
    <citation type="submission" date="2014-05" db="EMBL/GenBank/DDBJ databases">
        <title>ATOL: Assembling a taxonomically balanced genome-scale reconstruction of the evolutionary history of the Enterobacteriaceae.</title>
        <authorList>
            <person name="Plunkett G.III."/>
            <person name="Neeno-Eckwall E.C."/>
            <person name="Glasner J.D."/>
            <person name="Perna N.T."/>
        </authorList>
    </citation>
    <scope>NUCLEOTIDE SEQUENCE [LARGE SCALE GENOMIC DNA]</scope>
    <source>
        <strain evidence="1 2">ATCC 33320</strain>
    </source>
</reference>
<evidence type="ECO:0000313" key="2">
    <source>
        <dbReference type="Proteomes" id="UP000028653"/>
    </source>
</evidence>
<dbReference type="Proteomes" id="UP000028653">
    <property type="component" value="Unassembled WGS sequence"/>
</dbReference>
<evidence type="ECO:0000313" key="1">
    <source>
        <dbReference type="EMBL" id="KFC81218.1"/>
    </source>
</evidence>
<dbReference type="InterPro" id="IPR023401">
    <property type="entry name" value="ODC_N"/>
</dbReference>
<dbReference type="Gene3D" id="3.30.1780.10">
    <property type="entry name" value="ornithine cyclodeaminase, domain 1"/>
    <property type="match status" value="1"/>
</dbReference>
<dbReference type="OrthoDB" id="9809203at2"/>
<dbReference type="GO" id="GO:0008473">
    <property type="term" value="F:ornithine cyclodeaminase activity"/>
    <property type="evidence" value="ECO:0007669"/>
    <property type="project" value="UniProtKB-EC"/>
</dbReference>
<keyword evidence="1" id="KW-0456">Lyase</keyword>
<dbReference type="PIRSF" id="PIRSF001439">
    <property type="entry name" value="CryM"/>
    <property type="match status" value="1"/>
</dbReference>
<dbReference type="STRING" id="1006004.GBAG_2501"/>
<sequence>MKVIGLEEIKTLFNQTDALTRLKAGFEAFSAGRVQLPPAQQFAFSQAEGDCCIKSAWIEGSDSFCVKISTGFYNNPSLGLPSNDGLSMVFSAQTGQPLVLLDDHGWLTGVRTALAGRIAAEMLLPERIERIAIFGTGLQAKLQLRQLLELTPCRDVIVWGRSEASLARFREQVSDIDIQLITTTSEQQAASGATVIVTATPSTVPLVLAEWVQPGTHITAVGADSPGKQELDAKLVAKADCIVADSLKQCGAYGELSRLSADLRESKKVIELGCLLADRSQYVRSETDITLVDLTGLGVQDAQISASILAQLKV</sequence>
<dbReference type="Pfam" id="PF02423">
    <property type="entry name" value="OCD_Mu_crystall"/>
    <property type="match status" value="1"/>
</dbReference>
<accession>A0A085GBX3</accession>
<proteinExistence type="predicted"/>
<dbReference type="InterPro" id="IPR003462">
    <property type="entry name" value="ODC_Mu_crystall"/>
</dbReference>
<dbReference type="InterPro" id="IPR036291">
    <property type="entry name" value="NAD(P)-bd_dom_sf"/>
</dbReference>
<dbReference type="SUPFAM" id="SSF51735">
    <property type="entry name" value="NAD(P)-binding Rossmann-fold domains"/>
    <property type="match status" value="1"/>
</dbReference>
<dbReference type="RefSeq" id="WP_034496408.1">
    <property type="nucleotide sequence ID" value="NZ_JMPI01000032.1"/>
</dbReference>
<dbReference type="EMBL" id="JMPI01000032">
    <property type="protein sequence ID" value="KFC81218.1"/>
    <property type="molecule type" value="Genomic_DNA"/>
</dbReference>
<gene>
    <name evidence="1" type="ORF">GBAG_2501</name>
</gene>
<organism evidence="1 2">
    <name type="scientific">Buttiauxella agrestis ATCC 33320</name>
    <dbReference type="NCBI Taxonomy" id="1006004"/>
    <lineage>
        <taxon>Bacteria</taxon>
        <taxon>Pseudomonadati</taxon>
        <taxon>Pseudomonadota</taxon>
        <taxon>Gammaproteobacteria</taxon>
        <taxon>Enterobacterales</taxon>
        <taxon>Enterobacteriaceae</taxon>
        <taxon>Buttiauxella</taxon>
    </lineage>
</organism>
<comment type="caution">
    <text evidence="1">The sequence shown here is derived from an EMBL/GenBank/DDBJ whole genome shotgun (WGS) entry which is preliminary data.</text>
</comment>
<protein>
    <submittedName>
        <fullName evidence="1">Ornithine cyclodeaminase</fullName>
        <ecNumber evidence="1">4.3.1.12</ecNumber>
    </submittedName>
</protein>
<dbReference type="GO" id="GO:0005737">
    <property type="term" value="C:cytoplasm"/>
    <property type="evidence" value="ECO:0007669"/>
    <property type="project" value="TreeGrafter"/>
</dbReference>